<dbReference type="PROSITE" id="PS50143">
    <property type="entry name" value="BIR_REPEAT_2"/>
    <property type="match status" value="2"/>
</dbReference>
<dbReference type="Pfam" id="PF13920">
    <property type="entry name" value="zf-C3HC4_3"/>
    <property type="match status" value="1"/>
</dbReference>
<evidence type="ECO:0000313" key="3">
    <source>
        <dbReference type="EMBL" id="UBZ25682.1"/>
    </source>
</evidence>
<keyword evidence="4" id="KW-1185">Reference proteome</keyword>
<dbReference type="InterPro" id="IPR001841">
    <property type="entry name" value="Znf_RING"/>
</dbReference>
<sequence length="356" mass="41123">MPNSLLPTFVRQQITAMTKYWDCRLESVAYLTFEWERFCTFNPSCSWEDKTFFSSNGFISLKHNDEVMCIYCGLILHLDVKKPQSGILKAHIRKSPQCIMHKPQMRAKYSIQPYRPCFSYRLLQSNEVVNLYDNNPFIEYTKARIPKFSNYEDRLETYNTCNVPYILNVKEICAKSGFVYMYSDILFCYHCKGGLKNLGTDYDKIEYLHAYFYPKCPHINLVGKASTLEKAHKDHVDAFEALINPQIIESATLNILHDAQIRINASPQIFLSRLLSFVDRSLKLENKPIGIGNGLNFEETQPEDNTCIICMTNSANVIIIPCKHIVCCANCFLLNDKTECPKCKSPIREISKILYS</sequence>
<dbReference type="PANTHER" id="PTHR10044:SF139">
    <property type="entry name" value="DEATH-ASSOCIATED INHIBITOR OF APOPTOSIS 2"/>
    <property type="match status" value="1"/>
</dbReference>
<feature type="domain" description="RING-type" evidence="2">
    <location>
        <begin position="307"/>
        <end position="344"/>
    </location>
</feature>
<dbReference type="Proteomes" id="UP000830962">
    <property type="component" value="Segment"/>
</dbReference>
<keyword evidence="1" id="KW-0862">Zinc</keyword>
<dbReference type="SMART" id="SM00238">
    <property type="entry name" value="BIR"/>
    <property type="match status" value="2"/>
</dbReference>
<dbReference type="InterPro" id="IPR013083">
    <property type="entry name" value="Znf_RING/FYVE/PHD"/>
</dbReference>
<proteinExistence type="predicted"/>
<protein>
    <submittedName>
        <fullName evidence="3">Apoptosis inhibitor</fullName>
    </submittedName>
</protein>
<keyword evidence="1" id="KW-0479">Metal-binding</keyword>
<dbReference type="Gene3D" id="1.10.1170.10">
    <property type="entry name" value="Inhibitor Of Apoptosis Protein (2mihbC-IAP-1), Chain A"/>
    <property type="match status" value="2"/>
</dbReference>
<dbReference type="GO" id="GO:0008270">
    <property type="term" value="F:zinc ion binding"/>
    <property type="evidence" value="ECO:0007669"/>
    <property type="project" value="UniProtKB-KW"/>
</dbReference>
<gene>
    <name evidence="3" type="ORF">CmNV_091</name>
</gene>
<dbReference type="Pfam" id="PF00653">
    <property type="entry name" value="BIR"/>
    <property type="match status" value="1"/>
</dbReference>
<keyword evidence="1" id="KW-0863">Zinc-finger</keyword>
<reference evidence="3" key="1">
    <citation type="journal article" date="2021" name="Viruses">
        <title>Identification and Full Characterisation of Two Novel Crustacean Infecting Members of the Family Nudiviridae Provides Support for Two Subfamilies.</title>
        <authorList>
            <person name="Bateman K.S."/>
            <person name="Kerr R."/>
            <person name="Stentiford G.D."/>
            <person name="Bean T.P."/>
            <person name="Hooper C."/>
            <person name="Van Eynde B."/>
            <person name="Delbare D."/>
            <person name="Bojko J."/>
            <person name="Christiaens O."/>
            <person name="Taning C.N.T."/>
            <person name="Smagghe G."/>
            <person name="van Oers M.M."/>
            <person name="van Aerle R."/>
        </authorList>
    </citation>
    <scope>NUCLEOTIDE SEQUENCE</scope>
    <source>
        <strain evidence="3">AN2</strain>
    </source>
</reference>
<name>A0AAE8Y2P1_9VIRU</name>
<dbReference type="PROSITE" id="PS50089">
    <property type="entry name" value="ZF_RING_2"/>
    <property type="match status" value="1"/>
</dbReference>
<evidence type="ECO:0000256" key="1">
    <source>
        <dbReference type="PROSITE-ProRule" id="PRU00175"/>
    </source>
</evidence>
<dbReference type="InterPro" id="IPR050784">
    <property type="entry name" value="IAP"/>
</dbReference>
<evidence type="ECO:0000313" key="4">
    <source>
        <dbReference type="Proteomes" id="UP000830962"/>
    </source>
</evidence>
<accession>A0AAE8Y2P1</accession>
<organism evidence="3 4">
    <name type="scientific">Carcinus maenas nudivirus</name>
    <dbReference type="NCBI Taxonomy" id="2880837"/>
    <lineage>
        <taxon>Viruses</taxon>
        <taxon>Viruses incertae sedis</taxon>
        <taxon>Naldaviricetes</taxon>
        <taxon>Lefavirales</taxon>
        <taxon>Nudiviridae</taxon>
        <taxon>Gammanudivirus</taxon>
        <taxon>Gammanudivirus cameanadis</taxon>
    </lineage>
</organism>
<dbReference type="Gene3D" id="3.30.40.10">
    <property type="entry name" value="Zinc/RING finger domain, C3HC4 (zinc finger)"/>
    <property type="match status" value="1"/>
</dbReference>
<dbReference type="InterPro" id="IPR001370">
    <property type="entry name" value="BIR_rpt"/>
</dbReference>
<dbReference type="PANTHER" id="PTHR10044">
    <property type="entry name" value="INHIBITOR OF APOPTOSIS"/>
    <property type="match status" value="1"/>
</dbReference>
<dbReference type="GO" id="GO:0051726">
    <property type="term" value="P:regulation of cell cycle"/>
    <property type="evidence" value="ECO:0007669"/>
    <property type="project" value="TreeGrafter"/>
</dbReference>
<dbReference type="EMBL" id="MZ311578">
    <property type="protein sequence ID" value="UBZ25682.1"/>
    <property type="molecule type" value="Genomic_DNA"/>
</dbReference>
<evidence type="ECO:0000259" key="2">
    <source>
        <dbReference type="PROSITE" id="PS50089"/>
    </source>
</evidence>
<dbReference type="SUPFAM" id="SSF57924">
    <property type="entry name" value="Inhibitor of apoptosis (IAP) repeat"/>
    <property type="match status" value="2"/>
</dbReference>